<dbReference type="NCBIfam" id="TIGR01181">
    <property type="entry name" value="dTDP_gluc_dehyt"/>
    <property type="match status" value="1"/>
</dbReference>
<evidence type="ECO:0000256" key="1">
    <source>
        <dbReference type="ARBA" id="ARBA00001539"/>
    </source>
</evidence>
<dbReference type="InterPro" id="IPR016040">
    <property type="entry name" value="NAD(P)-bd_dom"/>
</dbReference>
<feature type="domain" description="NAD(P)-binding" evidence="9">
    <location>
        <begin position="6"/>
        <end position="305"/>
    </location>
</feature>
<dbReference type="Gene3D" id="3.90.25.10">
    <property type="entry name" value="UDP-galactose 4-epimerase, domain 1"/>
    <property type="match status" value="1"/>
</dbReference>
<evidence type="ECO:0000256" key="6">
    <source>
        <dbReference type="ARBA" id="ARBA00023027"/>
    </source>
</evidence>
<evidence type="ECO:0000256" key="4">
    <source>
        <dbReference type="ARBA" id="ARBA00011990"/>
    </source>
</evidence>
<dbReference type="CDD" id="cd05246">
    <property type="entry name" value="dTDP_GD_SDR_e"/>
    <property type="match status" value="1"/>
</dbReference>
<evidence type="ECO:0000313" key="11">
    <source>
        <dbReference type="Proteomes" id="UP001595855"/>
    </source>
</evidence>
<evidence type="ECO:0000259" key="9">
    <source>
        <dbReference type="Pfam" id="PF16363"/>
    </source>
</evidence>
<organism evidence="10 11">
    <name type="scientific">Streptomyces lienomycini</name>
    <dbReference type="NCBI Taxonomy" id="284035"/>
    <lineage>
        <taxon>Bacteria</taxon>
        <taxon>Bacillati</taxon>
        <taxon>Actinomycetota</taxon>
        <taxon>Actinomycetes</taxon>
        <taxon>Kitasatosporales</taxon>
        <taxon>Streptomycetaceae</taxon>
        <taxon>Streptomyces</taxon>
    </lineage>
</organism>
<proteinExistence type="inferred from homology"/>
<accession>A0ABV9WRL9</accession>
<evidence type="ECO:0000256" key="8">
    <source>
        <dbReference type="RuleBase" id="RU004473"/>
    </source>
</evidence>
<dbReference type="SUPFAM" id="SSF51735">
    <property type="entry name" value="NAD(P)-binding Rossmann-fold domains"/>
    <property type="match status" value="1"/>
</dbReference>
<dbReference type="InterPro" id="IPR036291">
    <property type="entry name" value="NAD(P)-bd_dom_sf"/>
</dbReference>
<evidence type="ECO:0000313" key="10">
    <source>
        <dbReference type="EMBL" id="MFC5014488.1"/>
    </source>
</evidence>
<dbReference type="Gene3D" id="3.40.50.720">
    <property type="entry name" value="NAD(P)-binding Rossmann-like Domain"/>
    <property type="match status" value="1"/>
</dbReference>
<comment type="cofactor">
    <cofactor evidence="2 8">
        <name>NAD(+)</name>
        <dbReference type="ChEBI" id="CHEBI:57540"/>
    </cofactor>
</comment>
<evidence type="ECO:0000256" key="5">
    <source>
        <dbReference type="ARBA" id="ARBA00016977"/>
    </source>
</evidence>
<reference evidence="11" key="1">
    <citation type="journal article" date="2019" name="Int. J. Syst. Evol. Microbiol.">
        <title>The Global Catalogue of Microorganisms (GCM) 10K type strain sequencing project: providing services to taxonomists for standard genome sequencing and annotation.</title>
        <authorList>
            <consortium name="The Broad Institute Genomics Platform"/>
            <consortium name="The Broad Institute Genome Sequencing Center for Infectious Disease"/>
            <person name="Wu L."/>
            <person name="Ma J."/>
        </authorList>
    </citation>
    <scope>NUCLEOTIDE SEQUENCE [LARGE SCALE GENOMIC DNA]</scope>
    <source>
        <strain evidence="11">CGMCC 4.1542</strain>
    </source>
</reference>
<dbReference type="PANTHER" id="PTHR43000">
    <property type="entry name" value="DTDP-D-GLUCOSE 4,6-DEHYDRATASE-RELATED"/>
    <property type="match status" value="1"/>
</dbReference>
<dbReference type="RefSeq" id="WP_007388235.1">
    <property type="nucleotide sequence ID" value="NZ_BAAATN010000034.1"/>
</dbReference>
<comment type="similarity">
    <text evidence="3 8">Belongs to the NAD(P)-dependent epimerase/dehydratase family. dTDP-glucose dehydratase subfamily.</text>
</comment>
<keyword evidence="7 8" id="KW-0456">Lyase</keyword>
<dbReference type="Proteomes" id="UP001595855">
    <property type="component" value="Unassembled WGS sequence"/>
</dbReference>
<dbReference type="EC" id="4.2.1.46" evidence="4 8"/>
<comment type="caution">
    <text evidence="10">The sequence shown here is derived from an EMBL/GenBank/DDBJ whole genome shotgun (WGS) entry which is preliminary data.</text>
</comment>
<dbReference type="EMBL" id="JBHSJO010000001">
    <property type="protein sequence ID" value="MFC5014488.1"/>
    <property type="molecule type" value="Genomic_DNA"/>
</dbReference>
<dbReference type="InterPro" id="IPR005888">
    <property type="entry name" value="dTDP_Gluc_deHydtase"/>
</dbReference>
<evidence type="ECO:0000256" key="7">
    <source>
        <dbReference type="ARBA" id="ARBA00023239"/>
    </source>
</evidence>
<dbReference type="GO" id="GO:0008460">
    <property type="term" value="F:dTDP-glucose 4,6-dehydratase activity"/>
    <property type="evidence" value="ECO:0007669"/>
    <property type="project" value="UniProtKB-EC"/>
</dbReference>
<name>A0ABV9WRL9_9ACTN</name>
<dbReference type="Pfam" id="PF16363">
    <property type="entry name" value="GDP_Man_Dehyd"/>
    <property type="match status" value="1"/>
</dbReference>
<evidence type="ECO:0000256" key="2">
    <source>
        <dbReference type="ARBA" id="ARBA00001911"/>
    </source>
</evidence>
<keyword evidence="11" id="KW-1185">Reference proteome</keyword>
<comment type="catalytic activity">
    <reaction evidence="1 8">
        <text>dTDP-alpha-D-glucose = dTDP-4-dehydro-6-deoxy-alpha-D-glucose + H2O</text>
        <dbReference type="Rhea" id="RHEA:17221"/>
        <dbReference type="ChEBI" id="CHEBI:15377"/>
        <dbReference type="ChEBI" id="CHEBI:57477"/>
        <dbReference type="ChEBI" id="CHEBI:57649"/>
        <dbReference type="EC" id="4.2.1.46"/>
    </reaction>
</comment>
<evidence type="ECO:0000256" key="3">
    <source>
        <dbReference type="ARBA" id="ARBA00008178"/>
    </source>
</evidence>
<gene>
    <name evidence="10" type="primary">rfbB</name>
    <name evidence="10" type="ORF">ACFPRC_06320</name>
</gene>
<keyword evidence="6" id="KW-0520">NAD</keyword>
<sequence>MTRRILVTGGAGFIGSAYVRALLGPAGPPGIEVTVLDALTYAGSLTRLESVTGDPRLSFVHGDVLDARSVERLAAQHEDIVHFAAESHVDRSIASGAAFTRTNVMGTQTLLDAVLRQGTRTFVQVSTDEVYGDLPAGAATEDSPLSPNSPYAASKAAADHVALAHHRTHGLDVRVTRCSNNFGAYQHPEKLIPRFVAALFSGGKVPVYGDGLQVRDWLSVDDHVRGIELVRTAGRAGRVYNIGGGTSLTNLDLTHRLLELCGAGPDRIEHVEDRKGHDRRYAVDHTRITQELGYRPSGDFERALTRTVAWYREHPHWWRPLYEAA</sequence>
<protein>
    <recommendedName>
        <fullName evidence="5 8">dTDP-glucose 4,6-dehydratase</fullName>
        <ecNumber evidence="4 8">4.2.1.46</ecNumber>
    </recommendedName>
</protein>